<name>A0ABT8ZYG7_9SPHN</name>
<feature type="transmembrane region" description="Helical" evidence="1">
    <location>
        <begin position="173"/>
        <end position="193"/>
    </location>
</feature>
<feature type="transmembrane region" description="Helical" evidence="1">
    <location>
        <begin position="102"/>
        <end position="122"/>
    </location>
</feature>
<organism evidence="3 4">
    <name type="scientific">Sphingomonas immobilis</name>
    <dbReference type="NCBI Taxonomy" id="3063997"/>
    <lineage>
        <taxon>Bacteria</taxon>
        <taxon>Pseudomonadati</taxon>
        <taxon>Pseudomonadota</taxon>
        <taxon>Alphaproteobacteria</taxon>
        <taxon>Sphingomonadales</taxon>
        <taxon>Sphingomonadaceae</taxon>
        <taxon>Sphingomonas</taxon>
    </lineage>
</organism>
<accession>A0ABT8ZYG7</accession>
<keyword evidence="1" id="KW-1133">Transmembrane helix</keyword>
<dbReference type="Pfam" id="PF01569">
    <property type="entry name" value="PAP2"/>
    <property type="match status" value="1"/>
</dbReference>
<dbReference type="CDD" id="cd03392">
    <property type="entry name" value="PAP2_like_2"/>
    <property type="match status" value="1"/>
</dbReference>
<dbReference type="Gene3D" id="1.20.144.10">
    <property type="entry name" value="Phosphatidic acid phosphatase type 2/haloperoxidase"/>
    <property type="match status" value="1"/>
</dbReference>
<comment type="caution">
    <text evidence="3">The sequence shown here is derived from an EMBL/GenBank/DDBJ whole genome shotgun (WGS) entry which is preliminary data.</text>
</comment>
<evidence type="ECO:0000256" key="1">
    <source>
        <dbReference type="SAM" id="Phobius"/>
    </source>
</evidence>
<dbReference type="EMBL" id="JAUQSZ010000006">
    <property type="protein sequence ID" value="MDO7842623.1"/>
    <property type="molecule type" value="Genomic_DNA"/>
</dbReference>
<dbReference type="InterPro" id="IPR036938">
    <property type="entry name" value="PAP2/HPO_sf"/>
</dbReference>
<evidence type="ECO:0000313" key="4">
    <source>
        <dbReference type="Proteomes" id="UP001176468"/>
    </source>
</evidence>
<feature type="transmembrane region" description="Helical" evidence="1">
    <location>
        <begin position="142"/>
        <end position="161"/>
    </location>
</feature>
<evidence type="ECO:0000313" key="3">
    <source>
        <dbReference type="EMBL" id="MDO7842623.1"/>
    </source>
</evidence>
<dbReference type="PANTHER" id="PTHR14969">
    <property type="entry name" value="SPHINGOSINE-1-PHOSPHATE PHOSPHOHYDROLASE"/>
    <property type="match status" value="1"/>
</dbReference>
<dbReference type="SMART" id="SM00014">
    <property type="entry name" value="acidPPc"/>
    <property type="match status" value="1"/>
</dbReference>
<feature type="domain" description="Phosphatidic acid phosphatase type 2/haloperoxidase" evidence="2">
    <location>
        <begin position="101"/>
        <end position="214"/>
    </location>
</feature>
<dbReference type="Proteomes" id="UP001176468">
    <property type="component" value="Unassembled WGS sequence"/>
</dbReference>
<evidence type="ECO:0000259" key="2">
    <source>
        <dbReference type="SMART" id="SM00014"/>
    </source>
</evidence>
<feature type="transmembrane region" description="Helical" evidence="1">
    <location>
        <begin position="12"/>
        <end position="32"/>
    </location>
</feature>
<feature type="transmembrane region" description="Helical" evidence="1">
    <location>
        <begin position="72"/>
        <end position="95"/>
    </location>
</feature>
<dbReference type="RefSeq" id="WP_304561086.1">
    <property type="nucleotide sequence ID" value="NZ_JAUQSZ010000006.1"/>
</dbReference>
<reference evidence="3" key="1">
    <citation type="submission" date="2023-07" db="EMBL/GenBank/DDBJ databases">
        <authorList>
            <person name="Kim M.K."/>
        </authorList>
    </citation>
    <scope>NUCLEOTIDE SEQUENCE</scope>
    <source>
        <strain evidence="3">CA1-15</strain>
    </source>
</reference>
<keyword evidence="1" id="KW-0472">Membrane</keyword>
<protein>
    <submittedName>
        <fullName evidence="3">Phosphatase PAP2 family protein</fullName>
    </submittedName>
</protein>
<dbReference type="PANTHER" id="PTHR14969:SF13">
    <property type="entry name" value="AT30094P"/>
    <property type="match status" value="1"/>
</dbReference>
<proteinExistence type="predicted"/>
<keyword evidence="1" id="KW-0812">Transmembrane</keyword>
<gene>
    <name evidence="3" type="ORF">Q5H94_09810</name>
</gene>
<dbReference type="SUPFAM" id="SSF48317">
    <property type="entry name" value="Acid phosphatase/Vanadium-dependent haloperoxidase"/>
    <property type="match status" value="1"/>
</dbReference>
<feature type="transmembrane region" description="Helical" evidence="1">
    <location>
        <begin position="199"/>
        <end position="220"/>
    </location>
</feature>
<sequence length="225" mass="23948">MAPGTRLGVPWLWPLAALFAVSALLLGIHIAGELIEGEGFGFDIPILLALRVPGHLDTPVGPVWLTQSAIDLTALGGFTLMWLFGASGIAFLVYLGRRAEAAWIAAALIGSSLISTLLKGLISRPRPALVPHLAWVDNASFPSGHAMISAATYLTLALMLCETYTARGVRVAIVAFFSLLVVLIGCSRVYLGVHWPSDVLGGWCFGTVWAAAMFAANRALKRRIV</sequence>
<keyword evidence="4" id="KW-1185">Reference proteome</keyword>
<dbReference type="InterPro" id="IPR000326">
    <property type="entry name" value="PAP2/HPO"/>
</dbReference>